<dbReference type="SUPFAM" id="SSF57196">
    <property type="entry name" value="EGF/Laminin"/>
    <property type="match status" value="2"/>
</dbReference>
<evidence type="ECO:0000313" key="8">
    <source>
        <dbReference type="Proteomes" id="UP000266841"/>
    </source>
</evidence>
<evidence type="ECO:0000256" key="3">
    <source>
        <dbReference type="ARBA" id="ARBA00023157"/>
    </source>
</evidence>
<protein>
    <recommendedName>
        <fullName evidence="6">EGF-like domain-containing protein</fullName>
    </recommendedName>
</protein>
<feature type="disulfide bond" evidence="4">
    <location>
        <begin position="197"/>
        <end position="214"/>
    </location>
</feature>
<keyword evidence="1 4" id="KW-0245">EGF-like domain</keyword>
<dbReference type="eggNOG" id="KOG1217">
    <property type="taxonomic scope" value="Eukaryota"/>
</dbReference>
<keyword evidence="5" id="KW-0812">Transmembrane</keyword>
<evidence type="ECO:0000256" key="5">
    <source>
        <dbReference type="SAM" id="Phobius"/>
    </source>
</evidence>
<comment type="caution">
    <text evidence="4">Lacks conserved residue(s) required for the propagation of feature annotation.</text>
</comment>
<keyword evidence="8" id="KW-1185">Reference proteome</keyword>
<dbReference type="PROSITE" id="PS01186">
    <property type="entry name" value="EGF_2"/>
    <property type="match status" value="4"/>
</dbReference>
<keyword evidence="2" id="KW-0677">Repeat</keyword>
<evidence type="ECO:0000256" key="4">
    <source>
        <dbReference type="PROSITE-ProRule" id="PRU00076"/>
    </source>
</evidence>
<evidence type="ECO:0000256" key="1">
    <source>
        <dbReference type="ARBA" id="ARBA00022536"/>
    </source>
</evidence>
<dbReference type="EMBL" id="AGNL01009429">
    <property type="protein sequence ID" value="EJK69877.1"/>
    <property type="molecule type" value="Genomic_DNA"/>
</dbReference>
<dbReference type="PANTHER" id="PTHR24049">
    <property type="entry name" value="CRUMBS FAMILY MEMBER"/>
    <property type="match status" value="1"/>
</dbReference>
<dbReference type="OMA" id="CHANESG"/>
<gene>
    <name evidence="7" type="ORF">THAOC_08825</name>
</gene>
<organism evidence="7 8">
    <name type="scientific">Thalassiosira oceanica</name>
    <name type="common">Marine diatom</name>
    <dbReference type="NCBI Taxonomy" id="159749"/>
    <lineage>
        <taxon>Eukaryota</taxon>
        <taxon>Sar</taxon>
        <taxon>Stramenopiles</taxon>
        <taxon>Ochrophyta</taxon>
        <taxon>Bacillariophyta</taxon>
        <taxon>Coscinodiscophyceae</taxon>
        <taxon>Thalassiosirophycidae</taxon>
        <taxon>Thalassiosirales</taxon>
        <taxon>Thalassiosiraceae</taxon>
        <taxon>Thalassiosira</taxon>
    </lineage>
</organism>
<feature type="transmembrane region" description="Helical" evidence="5">
    <location>
        <begin position="483"/>
        <end position="503"/>
    </location>
</feature>
<keyword evidence="3 4" id="KW-1015">Disulfide bond</keyword>
<feature type="disulfide bond" evidence="4">
    <location>
        <begin position="385"/>
        <end position="394"/>
    </location>
</feature>
<evidence type="ECO:0000313" key="7">
    <source>
        <dbReference type="EMBL" id="EJK69877.1"/>
    </source>
</evidence>
<feature type="domain" description="EGF-like" evidence="6">
    <location>
        <begin position="28"/>
        <end position="71"/>
    </location>
</feature>
<sequence length="589" mass="63426">MCDCTTAGRHDPSKDIVSYSGRFCQHVEDERCDENMFCTNGGYCQHAFDYETKSSYYTCHCPSHRSGTHCEYLAEDDFADCRLDCARGTCAKGFKSYPDLVGSGPFPAALARDIISSTGEHCVCPPGWTGLQCEIEVKRCGPSSYCYNGSECGTDGAQCDCNAANTEGASFAGLRCEHESTSHCTPGRDQDKKDSFCTNHGKCITDPARRHEGCECDEGWTGDQCEIEAGAVDVELDCDLDCANGGSCRFGVKGYKDSYDALGLPVHAAKSEDGMYCSCPDGFTGLKCEVDVSHCEGPDADEHFCLNGVPCDPDHPEAGVRKFECQCSHAKEEVGTMLEGRFCEYSVTEFCSGDRARHSHSFCTNGGVCKRLNDHSDTSHGGCCCPSGYEGEFCQFPSGTLRLDGADVTWSTLDDCPRTHPVGHAKGNIVKGDLQLVRPADDSGGNEWQHVYVNPDAAPEYYDYEKLHDESLQANESGAKKGGAAAGSVLAVAALAAAALVVVQRRKARSTGPIHDENWWDAPSHEAEWWKGGADLSPDERAGNIAPAGLSRQWSYPEGHALSDAAGDGGGGARWEYSDEAGDLHDIVI</sequence>
<keyword evidence="5" id="KW-0472">Membrane</keyword>
<dbReference type="OrthoDB" id="43902at2759"/>
<dbReference type="PANTHER" id="PTHR24049:SF35">
    <property type="entry name" value="EGF-LIKE DOMAIN-CONTAINING PROTEIN"/>
    <property type="match status" value="1"/>
</dbReference>
<dbReference type="SMART" id="SM00181">
    <property type="entry name" value="EGF"/>
    <property type="match status" value="7"/>
</dbReference>
<dbReference type="AlphaFoldDB" id="K0THD3"/>
<proteinExistence type="predicted"/>
<feature type="disulfide bond" evidence="4">
    <location>
        <begin position="216"/>
        <end position="225"/>
    </location>
</feature>
<name>K0THD3_THAOC</name>
<evidence type="ECO:0000256" key="2">
    <source>
        <dbReference type="ARBA" id="ARBA00022737"/>
    </source>
</evidence>
<feature type="domain" description="EGF-like" evidence="6">
    <location>
        <begin position="354"/>
        <end position="395"/>
    </location>
</feature>
<reference evidence="7 8" key="1">
    <citation type="journal article" date="2012" name="Genome Biol.">
        <title>Genome and low-iron response of an oceanic diatom adapted to chronic iron limitation.</title>
        <authorList>
            <person name="Lommer M."/>
            <person name="Specht M."/>
            <person name="Roy A.S."/>
            <person name="Kraemer L."/>
            <person name="Andreson R."/>
            <person name="Gutowska M.A."/>
            <person name="Wolf J."/>
            <person name="Bergner S.V."/>
            <person name="Schilhabel M.B."/>
            <person name="Klostermeier U.C."/>
            <person name="Beiko R.G."/>
            <person name="Rosenstiel P."/>
            <person name="Hippler M."/>
            <person name="Laroche J."/>
        </authorList>
    </citation>
    <scope>NUCLEOTIDE SEQUENCE [LARGE SCALE GENOMIC DNA]</scope>
    <source>
        <strain evidence="7 8">CCMP1005</strain>
    </source>
</reference>
<dbReference type="Proteomes" id="UP000266841">
    <property type="component" value="Unassembled WGS sequence"/>
</dbReference>
<dbReference type="PROSITE" id="PS50026">
    <property type="entry name" value="EGF_3"/>
    <property type="match status" value="3"/>
</dbReference>
<comment type="caution">
    <text evidence="7">The sequence shown here is derived from an EMBL/GenBank/DDBJ whole genome shotgun (WGS) entry which is preliminary data.</text>
</comment>
<dbReference type="PROSITE" id="PS00022">
    <property type="entry name" value="EGF_1"/>
    <property type="match status" value="5"/>
</dbReference>
<dbReference type="Gene3D" id="2.10.25.10">
    <property type="entry name" value="Laminin"/>
    <property type="match status" value="4"/>
</dbReference>
<accession>K0THD3</accession>
<keyword evidence="5" id="KW-1133">Transmembrane helix</keyword>
<dbReference type="InterPro" id="IPR051022">
    <property type="entry name" value="Notch_Cell-Fate_Det"/>
</dbReference>
<dbReference type="InterPro" id="IPR000742">
    <property type="entry name" value="EGF"/>
</dbReference>
<evidence type="ECO:0000259" key="6">
    <source>
        <dbReference type="PROSITE" id="PS50026"/>
    </source>
</evidence>
<feature type="disulfide bond" evidence="4">
    <location>
        <begin position="61"/>
        <end position="70"/>
    </location>
</feature>
<feature type="domain" description="EGF-like" evidence="6">
    <location>
        <begin position="189"/>
        <end position="226"/>
    </location>
</feature>